<dbReference type="Proteomes" id="UP000199065">
    <property type="component" value="Unassembled WGS sequence"/>
</dbReference>
<keyword evidence="1" id="KW-1133">Transmembrane helix</keyword>
<accession>A0A1I2TXS5</accession>
<dbReference type="EMBL" id="FOPJ01000010">
    <property type="protein sequence ID" value="SFG69680.1"/>
    <property type="molecule type" value="Genomic_DNA"/>
</dbReference>
<dbReference type="OrthoDB" id="509324at2"/>
<proteinExistence type="predicted"/>
<sequence>MDNQSFLNPPEDSHLQDPQHISELAEDFAYSGSEEALSELVEAQLQAGYFDAAREAIDSYLANHPDSAYWAGRRAMTYDYEGRGRQALGAARQLLRDYPNHPDAEHAASVIVLRDIQHNASRNAAGELAFTNQHQWNYAMRQLQIVQNIRCEQDDIIDGFRNIRAALEWSQQKVWRGPKGIAGVISAILLLAIAGAALYFAWDYYEYIGVAVVALVLIWALWVAIEHFYPKGMTLDAYRFGAQGRATGMQSATPLTA</sequence>
<feature type="transmembrane region" description="Helical" evidence="1">
    <location>
        <begin position="180"/>
        <end position="201"/>
    </location>
</feature>
<keyword evidence="1" id="KW-0812">Transmembrane</keyword>
<reference evidence="2 3" key="1">
    <citation type="submission" date="2016-10" db="EMBL/GenBank/DDBJ databases">
        <authorList>
            <person name="de Groot N.N."/>
        </authorList>
    </citation>
    <scope>NUCLEOTIDE SEQUENCE [LARGE SCALE GENOMIC DNA]</scope>
    <source>
        <strain>J11</strain>
        <strain evidence="3">PG 39</strain>
    </source>
</reference>
<dbReference type="AlphaFoldDB" id="A0A1I2TXS5"/>
<protein>
    <recommendedName>
        <fullName evidence="4">Tetratricopeptide repeat-containing protein</fullName>
    </recommendedName>
</protein>
<keyword evidence="1" id="KW-0472">Membrane</keyword>
<dbReference type="RefSeq" id="WP_092286317.1">
    <property type="nucleotide sequence ID" value="NZ_FOPJ01000010.1"/>
</dbReference>
<evidence type="ECO:0000313" key="3">
    <source>
        <dbReference type="Proteomes" id="UP000199065"/>
    </source>
</evidence>
<dbReference type="InterPro" id="IPR011990">
    <property type="entry name" value="TPR-like_helical_dom_sf"/>
</dbReference>
<organism evidence="2 3">
    <name type="scientific">Corynebacterium spheniscorum</name>
    <dbReference type="NCBI Taxonomy" id="185761"/>
    <lineage>
        <taxon>Bacteria</taxon>
        <taxon>Bacillati</taxon>
        <taxon>Actinomycetota</taxon>
        <taxon>Actinomycetes</taxon>
        <taxon>Mycobacteriales</taxon>
        <taxon>Corynebacteriaceae</taxon>
        <taxon>Corynebacterium</taxon>
    </lineage>
</organism>
<evidence type="ECO:0008006" key="4">
    <source>
        <dbReference type="Google" id="ProtNLM"/>
    </source>
</evidence>
<gene>
    <name evidence="2" type="ORF">SAMN05660282_01672</name>
</gene>
<evidence type="ECO:0000313" key="2">
    <source>
        <dbReference type="EMBL" id="SFG69680.1"/>
    </source>
</evidence>
<evidence type="ECO:0000256" key="1">
    <source>
        <dbReference type="SAM" id="Phobius"/>
    </source>
</evidence>
<keyword evidence="3" id="KW-1185">Reference proteome</keyword>
<dbReference type="Gene3D" id="1.25.40.10">
    <property type="entry name" value="Tetratricopeptide repeat domain"/>
    <property type="match status" value="1"/>
</dbReference>
<feature type="transmembrane region" description="Helical" evidence="1">
    <location>
        <begin position="207"/>
        <end position="225"/>
    </location>
</feature>
<name>A0A1I2TXS5_9CORY</name>
<dbReference type="SUPFAM" id="SSF48452">
    <property type="entry name" value="TPR-like"/>
    <property type="match status" value="1"/>
</dbReference>